<accession>A0A3S3PJ18</accession>
<evidence type="ECO:0000313" key="10">
    <source>
        <dbReference type="EMBL" id="RWS05565.1"/>
    </source>
</evidence>
<keyword evidence="13" id="KW-1185">Reference proteome</keyword>
<dbReference type="PANTHER" id="PTHR21037">
    <property type="entry name" value="39S RIBOSOMAL PROTEIN L14, MITOCHONDRIAL"/>
    <property type="match status" value="1"/>
</dbReference>
<dbReference type="InterPro" id="IPR000218">
    <property type="entry name" value="Ribosomal_uL14"/>
</dbReference>
<gene>
    <name evidence="11" type="ORF">B4U79_00726</name>
    <name evidence="9" type="ORF">B4U79_06920</name>
    <name evidence="12" type="ORF">B4U79_11417</name>
    <name evidence="10" type="ORF">B4U79_13969</name>
</gene>
<dbReference type="CDD" id="cd00337">
    <property type="entry name" value="Ribosomal_uL14"/>
    <property type="match status" value="1"/>
</dbReference>
<dbReference type="GO" id="GO:1990904">
    <property type="term" value="C:ribonucleoprotein complex"/>
    <property type="evidence" value="ECO:0007669"/>
    <property type="project" value="UniProtKB-KW"/>
</dbReference>
<dbReference type="HAMAP" id="MF_01367">
    <property type="entry name" value="Ribosomal_uL14"/>
    <property type="match status" value="1"/>
</dbReference>
<keyword evidence="3" id="KW-0809">Transit peptide</keyword>
<dbReference type="GO" id="GO:0006412">
    <property type="term" value="P:translation"/>
    <property type="evidence" value="ECO:0007669"/>
    <property type="project" value="InterPro"/>
</dbReference>
<evidence type="ECO:0000313" key="12">
    <source>
        <dbReference type="EMBL" id="RWS16217.1"/>
    </source>
</evidence>
<keyword evidence="4 11" id="KW-0689">Ribosomal protein</keyword>
<comment type="caution">
    <text evidence="11">The sequence shown here is derived from an EMBL/GenBank/DDBJ whole genome shotgun (WGS) entry which is preliminary data.</text>
</comment>
<dbReference type="AlphaFoldDB" id="A0A3S3PJ18"/>
<dbReference type="OrthoDB" id="274765at2759"/>
<evidence type="ECO:0000256" key="1">
    <source>
        <dbReference type="ARBA" id="ARBA00004173"/>
    </source>
</evidence>
<dbReference type="Gene3D" id="2.40.150.20">
    <property type="entry name" value="Ribosomal protein L14"/>
    <property type="match status" value="1"/>
</dbReference>
<evidence type="ECO:0000256" key="6">
    <source>
        <dbReference type="ARBA" id="ARBA00023274"/>
    </source>
</evidence>
<dbReference type="GO" id="GO:0003735">
    <property type="term" value="F:structural constituent of ribosome"/>
    <property type="evidence" value="ECO:0007669"/>
    <property type="project" value="InterPro"/>
</dbReference>
<dbReference type="InterPro" id="IPR036853">
    <property type="entry name" value="Ribosomal_uL14_sf"/>
</dbReference>
<protein>
    <recommendedName>
        <fullName evidence="7">Large ribosomal subunit protein uL14m</fullName>
    </recommendedName>
    <alternativeName>
        <fullName evidence="8">39S ribosomal protein L14, mitochondrial</fullName>
    </alternativeName>
</protein>
<evidence type="ECO:0000313" key="11">
    <source>
        <dbReference type="EMBL" id="RWS16212.1"/>
    </source>
</evidence>
<comment type="similarity">
    <text evidence="2">Belongs to the universal ribosomal protein uL14 family.</text>
</comment>
<dbReference type="FunFam" id="2.40.150.20:FF:000004">
    <property type="entry name" value="39S ribosomal protein L14, mitochondrial"/>
    <property type="match status" value="1"/>
</dbReference>
<dbReference type="SMART" id="SM01374">
    <property type="entry name" value="Ribosomal_L14"/>
    <property type="match status" value="1"/>
</dbReference>
<reference evidence="11" key="2">
    <citation type="submission" date="2018-11" db="EMBL/GenBank/DDBJ databases">
        <title>Trombidioid mite genomics.</title>
        <authorList>
            <person name="Dong X."/>
        </authorList>
    </citation>
    <scope>NUCLEOTIDE SEQUENCE</scope>
    <source>
        <strain evidence="11">UoL-WK</strain>
    </source>
</reference>
<dbReference type="SUPFAM" id="SSF50193">
    <property type="entry name" value="Ribosomal protein L14"/>
    <property type="match status" value="1"/>
</dbReference>
<dbReference type="Pfam" id="PF00238">
    <property type="entry name" value="Ribosomal_L14"/>
    <property type="match status" value="1"/>
</dbReference>
<dbReference type="STRING" id="1965070.A0A3S3PJ18"/>
<dbReference type="EMBL" id="NCKU01004711">
    <property type="protein sequence ID" value="RWS05543.1"/>
    <property type="molecule type" value="Genomic_DNA"/>
</dbReference>
<evidence type="ECO:0000256" key="7">
    <source>
        <dbReference type="ARBA" id="ARBA00040118"/>
    </source>
</evidence>
<dbReference type="PANTHER" id="PTHR21037:SF3">
    <property type="entry name" value="LARGE RIBOSOMAL SUBUNIT PROTEIN UL14M"/>
    <property type="match status" value="1"/>
</dbReference>
<dbReference type="GO" id="GO:0005840">
    <property type="term" value="C:ribosome"/>
    <property type="evidence" value="ECO:0007669"/>
    <property type="project" value="UniProtKB-KW"/>
</dbReference>
<evidence type="ECO:0000256" key="4">
    <source>
        <dbReference type="ARBA" id="ARBA00022980"/>
    </source>
</evidence>
<comment type="subcellular location">
    <subcellularLocation>
        <location evidence="1">Mitochondrion</location>
    </subcellularLocation>
</comment>
<dbReference type="GO" id="GO:0005743">
    <property type="term" value="C:mitochondrial inner membrane"/>
    <property type="evidence" value="ECO:0007669"/>
    <property type="project" value="UniProtKB-ARBA"/>
</dbReference>
<proteinExistence type="inferred from homology"/>
<dbReference type="EMBL" id="NCKU01000270">
    <property type="protein sequence ID" value="RWS16212.1"/>
    <property type="molecule type" value="Genomic_DNA"/>
</dbReference>
<keyword evidence="6" id="KW-0687">Ribonucleoprotein</keyword>
<evidence type="ECO:0000256" key="5">
    <source>
        <dbReference type="ARBA" id="ARBA00023128"/>
    </source>
</evidence>
<name>A0A3S3PJ18_9ACAR</name>
<evidence type="ECO:0000256" key="8">
    <source>
        <dbReference type="ARBA" id="ARBA00042938"/>
    </source>
</evidence>
<evidence type="ECO:0000256" key="3">
    <source>
        <dbReference type="ARBA" id="ARBA00022946"/>
    </source>
</evidence>
<evidence type="ECO:0000313" key="13">
    <source>
        <dbReference type="Proteomes" id="UP000285301"/>
    </source>
</evidence>
<keyword evidence="5" id="KW-0496">Mitochondrion</keyword>
<evidence type="ECO:0000313" key="9">
    <source>
        <dbReference type="EMBL" id="RWS05543.1"/>
    </source>
</evidence>
<sequence>MLRNQTRLRVVDNSALGKQAMLEGKPPKVIRVYNKLDVGFLGDKVLVTIKGQMKKAVVVGCVQRQKAFVPRFDSNNCVLLDDSGNPLGTRILVPIPNLLRKLRPEMSKLIAIATKFV</sequence>
<evidence type="ECO:0000256" key="2">
    <source>
        <dbReference type="ARBA" id="ARBA00010745"/>
    </source>
</evidence>
<dbReference type="EMBL" id="NCKU01000269">
    <property type="protein sequence ID" value="RWS16217.1"/>
    <property type="molecule type" value="Genomic_DNA"/>
</dbReference>
<dbReference type="Proteomes" id="UP000285301">
    <property type="component" value="Unassembled WGS sequence"/>
</dbReference>
<reference evidence="11 13" key="1">
    <citation type="journal article" date="2018" name="Gigascience">
        <title>Genomes of trombidid mites reveal novel predicted allergens and laterally-transferred genes associated with secondary metabolism.</title>
        <authorList>
            <person name="Dong X."/>
            <person name="Chaisiri K."/>
            <person name="Xia D."/>
            <person name="Armstrong S.D."/>
            <person name="Fang Y."/>
            <person name="Donnelly M.J."/>
            <person name="Kadowaki T."/>
            <person name="McGarry J.W."/>
            <person name="Darby A.C."/>
            <person name="Makepeace B.L."/>
        </authorList>
    </citation>
    <scope>NUCLEOTIDE SEQUENCE [LARGE SCALE GENOMIC DNA]</scope>
    <source>
        <strain evidence="11">UoL-WK</strain>
    </source>
</reference>
<organism evidence="11 13">
    <name type="scientific">Dinothrombium tinctorium</name>
    <dbReference type="NCBI Taxonomy" id="1965070"/>
    <lineage>
        <taxon>Eukaryota</taxon>
        <taxon>Metazoa</taxon>
        <taxon>Ecdysozoa</taxon>
        <taxon>Arthropoda</taxon>
        <taxon>Chelicerata</taxon>
        <taxon>Arachnida</taxon>
        <taxon>Acari</taxon>
        <taxon>Acariformes</taxon>
        <taxon>Trombidiformes</taxon>
        <taxon>Prostigmata</taxon>
        <taxon>Anystina</taxon>
        <taxon>Parasitengona</taxon>
        <taxon>Trombidioidea</taxon>
        <taxon>Trombidiidae</taxon>
        <taxon>Dinothrombium</taxon>
    </lineage>
</organism>
<dbReference type="EMBL" id="NCKU01004697">
    <property type="protein sequence ID" value="RWS05565.1"/>
    <property type="molecule type" value="Genomic_DNA"/>
</dbReference>